<gene>
    <name evidence="1" type="ORF">BDU57DRAFT_455680</name>
</gene>
<proteinExistence type="predicted"/>
<dbReference type="OrthoDB" id="3741380at2759"/>
<evidence type="ECO:0000313" key="1">
    <source>
        <dbReference type="EMBL" id="KAF1913953.1"/>
    </source>
</evidence>
<sequence length="311" mass="34880">MATAVCDLFAVLPLELRLEVYNYLSAPETTTTASIVGLPLKHKKFECKHTTVQICPVHYGSTNLLALQVYRFKEAREYGSWLLNNAIELRIGVTFKGRVNTFVQQDWDNKMAAHLRKLAKQHPWLKKVVKYSIHFLWSPIDGVLRSKKNQRTAGRIVRDMAATLTTLLPGNVKQKRGELSMKLCLDHQNAVETAISATRFGFADFLLPTGSKLDGFKKQTREVWKEAHTQQADQNIVPKFVPIPTFPSRAQSVMDVRASSVEWTVGIDGTLVMRKELVDGKPTSMVGSDCKQHPTSDHVAYSLLSECLVGA</sequence>
<name>A0A6A5QET6_AMPQU</name>
<dbReference type="EMBL" id="ML979138">
    <property type="protein sequence ID" value="KAF1913953.1"/>
    <property type="molecule type" value="Genomic_DNA"/>
</dbReference>
<dbReference type="AlphaFoldDB" id="A0A6A5QET6"/>
<keyword evidence="2" id="KW-1185">Reference proteome</keyword>
<accession>A0A6A5QET6</accession>
<dbReference type="Proteomes" id="UP000800096">
    <property type="component" value="Unassembled WGS sequence"/>
</dbReference>
<organism evidence="1 2">
    <name type="scientific">Ampelomyces quisqualis</name>
    <name type="common">Powdery mildew agent</name>
    <dbReference type="NCBI Taxonomy" id="50730"/>
    <lineage>
        <taxon>Eukaryota</taxon>
        <taxon>Fungi</taxon>
        <taxon>Dikarya</taxon>
        <taxon>Ascomycota</taxon>
        <taxon>Pezizomycotina</taxon>
        <taxon>Dothideomycetes</taxon>
        <taxon>Pleosporomycetidae</taxon>
        <taxon>Pleosporales</taxon>
        <taxon>Pleosporineae</taxon>
        <taxon>Phaeosphaeriaceae</taxon>
        <taxon>Ampelomyces</taxon>
    </lineage>
</organism>
<protein>
    <submittedName>
        <fullName evidence="1">Uncharacterized protein</fullName>
    </submittedName>
</protein>
<evidence type="ECO:0000313" key="2">
    <source>
        <dbReference type="Proteomes" id="UP000800096"/>
    </source>
</evidence>
<reference evidence="1" key="1">
    <citation type="journal article" date="2020" name="Stud. Mycol.">
        <title>101 Dothideomycetes genomes: a test case for predicting lifestyles and emergence of pathogens.</title>
        <authorList>
            <person name="Haridas S."/>
            <person name="Albert R."/>
            <person name="Binder M."/>
            <person name="Bloem J."/>
            <person name="Labutti K."/>
            <person name="Salamov A."/>
            <person name="Andreopoulos B."/>
            <person name="Baker S."/>
            <person name="Barry K."/>
            <person name="Bills G."/>
            <person name="Bluhm B."/>
            <person name="Cannon C."/>
            <person name="Castanera R."/>
            <person name="Culley D."/>
            <person name="Daum C."/>
            <person name="Ezra D."/>
            <person name="Gonzalez J."/>
            <person name="Henrissat B."/>
            <person name="Kuo A."/>
            <person name="Liang C."/>
            <person name="Lipzen A."/>
            <person name="Lutzoni F."/>
            <person name="Magnuson J."/>
            <person name="Mondo S."/>
            <person name="Nolan M."/>
            <person name="Ohm R."/>
            <person name="Pangilinan J."/>
            <person name="Park H.-J."/>
            <person name="Ramirez L."/>
            <person name="Alfaro M."/>
            <person name="Sun H."/>
            <person name="Tritt A."/>
            <person name="Yoshinaga Y."/>
            <person name="Zwiers L.-H."/>
            <person name="Turgeon B."/>
            <person name="Goodwin S."/>
            <person name="Spatafora J."/>
            <person name="Crous P."/>
            <person name="Grigoriev I."/>
        </authorList>
    </citation>
    <scope>NUCLEOTIDE SEQUENCE</scope>
    <source>
        <strain evidence="1">HMLAC05119</strain>
    </source>
</reference>